<proteinExistence type="predicted"/>
<dbReference type="KEGG" id="aup:AsAng_0055190"/>
<keyword evidence="2" id="KW-1185">Reference proteome</keyword>
<organism evidence="1 2">
    <name type="scientific">Aureispira anguillae</name>
    <dbReference type="NCBI Taxonomy" id="2864201"/>
    <lineage>
        <taxon>Bacteria</taxon>
        <taxon>Pseudomonadati</taxon>
        <taxon>Bacteroidota</taxon>
        <taxon>Saprospiria</taxon>
        <taxon>Saprospirales</taxon>
        <taxon>Saprospiraceae</taxon>
        <taxon>Aureispira</taxon>
    </lineage>
</organism>
<dbReference type="AlphaFoldDB" id="A0A915YKQ4"/>
<name>A0A915YKQ4_9BACT</name>
<accession>A0A915YKQ4</accession>
<evidence type="ECO:0000313" key="1">
    <source>
        <dbReference type="EMBL" id="BDS14737.1"/>
    </source>
</evidence>
<sequence length="38" mass="4529">MKLKGNPLNSLIYKEYIKKTKEKKYNITALKNNVFMHS</sequence>
<dbReference type="Proteomes" id="UP001060919">
    <property type="component" value="Chromosome"/>
</dbReference>
<evidence type="ECO:0000313" key="2">
    <source>
        <dbReference type="Proteomes" id="UP001060919"/>
    </source>
</evidence>
<dbReference type="EMBL" id="AP026867">
    <property type="protein sequence ID" value="BDS14737.1"/>
    <property type="molecule type" value="Genomic_DNA"/>
</dbReference>
<gene>
    <name evidence="1" type="ORF">AsAng_0055190</name>
</gene>
<reference evidence="1" key="1">
    <citation type="submission" date="2022-09" db="EMBL/GenBank/DDBJ databases">
        <title>Aureispira anguillicida sp. nov., isolated from Leptocephalus of Japanese eel Anguilla japonica.</title>
        <authorList>
            <person name="Yuasa K."/>
            <person name="Mekata T."/>
            <person name="Ikunari K."/>
        </authorList>
    </citation>
    <scope>NUCLEOTIDE SEQUENCE</scope>
    <source>
        <strain evidence="1">EL160426</strain>
    </source>
</reference>
<protein>
    <submittedName>
        <fullName evidence="1">Uncharacterized protein</fullName>
    </submittedName>
</protein>